<dbReference type="Pfam" id="PF18855">
    <property type="entry name" value="baeRF_family11"/>
    <property type="match status" value="1"/>
</dbReference>
<keyword evidence="3" id="KW-1185">Reference proteome</keyword>
<protein>
    <submittedName>
        <fullName evidence="2">Uncharacterized protein</fullName>
    </submittedName>
</protein>
<feature type="region of interest" description="Disordered" evidence="1">
    <location>
        <begin position="39"/>
        <end position="71"/>
    </location>
</feature>
<dbReference type="EMBL" id="BSTX01000001">
    <property type="protein sequence ID" value="GLZ76719.1"/>
    <property type="molecule type" value="Genomic_DNA"/>
</dbReference>
<reference evidence="2" key="1">
    <citation type="submission" date="2023-03" db="EMBL/GenBank/DDBJ databases">
        <title>Actinorhabdospora filicis NBRC 111898.</title>
        <authorList>
            <person name="Ichikawa N."/>
            <person name="Sato H."/>
            <person name="Tonouchi N."/>
        </authorList>
    </citation>
    <scope>NUCLEOTIDE SEQUENCE</scope>
    <source>
        <strain evidence="2">NBRC 111898</strain>
    </source>
</reference>
<gene>
    <name evidence="2" type="ORF">Afil01_15260</name>
</gene>
<comment type="caution">
    <text evidence="2">The sequence shown here is derived from an EMBL/GenBank/DDBJ whole genome shotgun (WGS) entry which is preliminary data.</text>
</comment>
<dbReference type="Proteomes" id="UP001165079">
    <property type="component" value="Unassembled WGS sequence"/>
</dbReference>
<proteinExistence type="predicted"/>
<evidence type="ECO:0000313" key="2">
    <source>
        <dbReference type="EMBL" id="GLZ76719.1"/>
    </source>
</evidence>
<accession>A0A9W6SJG7</accession>
<dbReference type="AlphaFoldDB" id="A0A9W6SJG7"/>
<dbReference type="InterPro" id="IPR041638">
    <property type="entry name" value="BaeRF_family11"/>
</dbReference>
<name>A0A9W6SJG7_9ACTN</name>
<organism evidence="2 3">
    <name type="scientific">Actinorhabdospora filicis</name>
    <dbReference type="NCBI Taxonomy" id="1785913"/>
    <lineage>
        <taxon>Bacteria</taxon>
        <taxon>Bacillati</taxon>
        <taxon>Actinomycetota</taxon>
        <taxon>Actinomycetes</taxon>
        <taxon>Micromonosporales</taxon>
        <taxon>Micromonosporaceae</taxon>
        <taxon>Actinorhabdospora</taxon>
    </lineage>
</organism>
<evidence type="ECO:0000256" key="1">
    <source>
        <dbReference type="SAM" id="MobiDB-lite"/>
    </source>
</evidence>
<evidence type="ECO:0000313" key="3">
    <source>
        <dbReference type="Proteomes" id="UP001165079"/>
    </source>
</evidence>
<sequence>MGQAPPAKATMGSAAMKYETPDGVGARKMFGREPGACARPAAPRIPRGPPGLAVSPLAGPRVRSIRGGGRAGVRRGSIDMPGLYTDIPTRPQLEALLVARDPASVSIYVPTDPAARESSSIGSSTGAARIGLKDLAAQAVAQLRAAGTGKAEVEALEEHVEALLDDALFWRYQARSLAVFLTPGRVTTFRLPNHLQPMTAVSDRFHLKPLLRSVTFPQTGYLLALAQGSVRLLEITEGISPEPVKVPGLPSDVADAVGKASIKHRAPEGRVQGSEGQKLRMKQYARQIDEALRGVLPQSGVPLILAGTEPLLSIFRGVCAYPDVAEGVVAGNPEGRGETELAAAGREVLDQVHAEALKGLQERFAERASQGRTAVDVGDVARLATQGAVDTVFVDFDATVPGTVDDEGAVTYAEVDDAVAYGIVDEIARRVLLAGGNVVAVRREDVPEKGDVAAILRYAPV</sequence>